<dbReference type="EMBL" id="KL198048">
    <property type="protein sequence ID" value="KDQ12749.1"/>
    <property type="molecule type" value="Genomic_DNA"/>
</dbReference>
<name>A0A067MAZ3_BOTB1</name>
<evidence type="ECO:0000313" key="3">
    <source>
        <dbReference type="EMBL" id="KDQ12749.1"/>
    </source>
</evidence>
<feature type="region of interest" description="Disordered" evidence="1">
    <location>
        <begin position="76"/>
        <end position="101"/>
    </location>
</feature>
<protein>
    <submittedName>
        <fullName evidence="3">Uncharacterized protein</fullName>
    </submittedName>
</protein>
<sequence>MSATLATTTTAKFQLSLPLALLAVSPQLAALHASRARLVHQIQLQPSNPPLTPLSCSKCGSFLLPGAGCVRMGRAGLKRRASRKTSKPSEGTEDGGSEMNGEMTRACHVCGYTERVLLRPSSNRVASFESARKVAKRPRLQTQEYSSSSAGPPGPSDLHMKPPPMSVSRTSTPPDVLSPAPTPLPPSVPTSRHSTPLARSPSESIPTPKSNPKSESQPESKSKPKSDPFPPPRPVLPASSSAPTPPTGKSRSKKRSGLQELLTRNREQQQQQQKQRDRQAASGLAGFLSSL</sequence>
<dbReference type="OrthoDB" id="2685617at2759"/>
<evidence type="ECO:0000313" key="4">
    <source>
        <dbReference type="Proteomes" id="UP000027195"/>
    </source>
</evidence>
<keyword evidence="4" id="KW-1185">Reference proteome</keyword>
<dbReference type="Proteomes" id="UP000027195">
    <property type="component" value="Unassembled WGS sequence"/>
</dbReference>
<dbReference type="InParanoid" id="A0A067MAZ3"/>
<proteinExistence type="predicted"/>
<feature type="signal peptide" evidence="2">
    <location>
        <begin position="1"/>
        <end position="30"/>
    </location>
</feature>
<gene>
    <name evidence="3" type="ORF">BOTBODRAFT_56551</name>
</gene>
<dbReference type="HOGENOM" id="CLU_956427_0_0_1"/>
<reference evidence="4" key="1">
    <citation type="journal article" date="2014" name="Proc. Natl. Acad. Sci. U.S.A.">
        <title>Extensive sampling of basidiomycete genomes demonstrates inadequacy of the white-rot/brown-rot paradigm for wood decay fungi.</title>
        <authorList>
            <person name="Riley R."/>
            <person name="Salamov A.A."/>
            <person name="Brown D.W."/>
            <person name="Nagy L.G."/>
            <person name="Floudas D."/>
            <person name="Held B.W."/>
            <person name="Levasseur A."/>
            <person name="Lombard V."/>
            <person name="Morin E."/>
            <person name="Otillar R."/>
            <person name="Lindquist E.A."/>
            <person name="Sun H."/>
            <person name="LaButti K.M."/>
            <person name="Schmutz J."/>
            <person name="Jabbour D."/>
            <person name="Luo H."/>
            <person name="Baker S.E."/>
            <person name="Pisabarro A.G."/>
            <person name="Walton J.D."/>
            <person name="Blanchette R.A."/>
            <person name="Henrissat B."/>
            <person name="Martin F."/>
            <person name="Cullen D."/>
            <person name="Hibbett D.S."/>
            <person name="Grigoriev I.V."/>
        </authorList>
    </citation>
    <scope>NUCLEOTIDE SEQUENCE [LARGE SCALE GENOMIC DNA]</scope>
    <source>
        <strain evidence="4">FD-172 SS1</strain>
    </source>
</reference>
<evidence type="ECO:0000256" key="1">
    <source>
        <dbReference type="SAM" id="MobiDB-lite"/>
    </source>
</evidence>
<dbReference type="AlphaFoldDB" id="A0A067MAZ3"/>
<keyword evidence="2" id="KW-0732">Signal</keyword>
<feature type="compositionally biased region" description="Basic and acidic residues" evidence="1">
    <location>
        <begin position="216"/>
        <end position="226"/>
    </location>
</feature>
<feature type="region of interest" description="Disordered" evidence="1">
    <location>
        <begin position="123"/>
        <end position="291"/>
    </location>
</feature>
<feature type="chain" id="PRO_5001644540" evidence="2">
    <location>
        <begin position="31"/>
        <end position="291"/>
    </location>
</feature>
<organism evidence="3 4">
    <name type="scientific">Botryobasidium botryosum (strain FD-172 SS1)</name>
    <dbReference type="NCBI Taxonomy" id="930990"/>
    <lineage>
        <taxon>Eukaryota</taxon>
        <taxon>Fungi</taxon>
        <taxon>Dikarya</taxon>
        <taxon>Basidiomycota</taxon>
        <taxon>Agaricomycotina</taxon>
        <taxon>Agaricomycetes</taxon>
        <taxon>Cantharellales</taxon>
        <taxon>Botryobasidiaceae</taxon>
        <taxon>Botryobasidium</taxon>
    </lineage>
</organism>
<feature type="compositionally biased region" description="Basic residues" evidence="1">
    <location>
        <begin position="76"/>
        <end position="86"/>
    </location>
</feature>
<accession>A0A067MAZ3</accession>
<evidence type="ECO:0000256" key="2">
    <source>
        <dbReference type="SAM" id="SignalP"/>
    </source>
</evidence>